<proteinExistence type="predicted"/>
<evidence type="ECO:0000313" key="3">
    <source>
        <dbReference type="Proteomes" id="UP000006352"/>
    </source>
</evidence>
<dbReference type="EMBL" id="HE796999">
    <property type="protein sequence ID" value="CCM00683.1"/>
    <property type="molecule type" value="Genomic_DNA"/>
</dbReference>
<feature type="region of interest" description="Disordered" evidence="1">
    <location>
        <begin position="98"/>
        <end position="122"/>
    </location>
</feature>
<dbReference type="RefSeq" id="XP_012179966.1">
    <property type="nucleotide sequence ID" value="XM_012324576.1"/>
</dbReference>
<keyword evidence="3" id="KW-1185">Reference proteome</keyword>
<evidence type="ECO:0000256" key="1">
    <source>
        <dbReference type="SAM" id="MobiDB-lite"/>
    </source>
</evidence>
<dbReference type="AlphaFoldDB" id="J4G2H0"/>
<sequence length="122" mass="13448">MGVRSDAKHQQCRRDPPLEVNMVGSAIDDISRQVSRLAKGEVLFRLLSSGPSSGPIASVVFAVASNTRSRYAVMGTPDRISALKSVLEQDADPQWQPYPRYFGNMEANTRAQEDSQRAQVPE</sequence>
<protein>
    <submittedName>
        <fullName evidence="2">Uncharacterized protein</fullName>
    </submittedName>
</protein>
<dbReference type="Proteomes" id="UP000006352">
    <property type="component" value="Unassembled WGS sequence"/>
</dbReference>
<dbReference type="InParanoid" id="J4G2H0"/>
<evidence type="ECO:0000313" key="2">
    <source>
        <dbReference type="EMBL" id="CCM00683.1"/>
    </source>
</evidence>
<accession>J4G2H0</accession>
<organism evidence="2 3">
    <name type="scientific">Fibroporia radiculosa</name>
    <dbReference type="NCBI Taxonomy" id="599839"/>
    <lineage>
        <taxon>Eukaryota</taxon>
        <taxon>Fungi</taxon>
        <taxon>Dikarya</taxon>
        <taxon>Basidiomycota</taxon>
        <taxon>Agaricomycotina</taxon>
        <taxon>Agaricomycetes</taxon>
        <taxon>Polyporales</taxon>
        <taxon>Fibroporiaceae</taxon>
        <taxon>Fibroporia</taxon>
    </lineage>
</organism>
<dbReference type="GeneID" id="24095594"/>
<name>J4G2H0_9APHY</name>
<dbReference type="HOGENOM" id="CLU_2026772_0_0_1"/>
<gene>
    <name evidence="2" type="ORF">FIBRA_02722</name>
</gene>
<reference evidence="2 3" key="1">
    <citation type="journal article" date="2012" name="Appl. Environ. Microbiol.">
        <title>Short-read sequencing for genomic analysis of the brown rot fungus Fibroporia radiculosa.</title>
        <authorList>
            <person name="Tang J.D."/>
            <person name="Perkins A.D."/>
            <person name="Sonstegard T.S."/>
            <person name="Schroeder S.G."/>
            <person name="Burgess S.C."/>
            <person name="Diehl S.V."/>
        </authorList>
    </citation>
    <scope>NUCLEOTIDE SEQUENCE [LARGE SCALE GENOMIC DNA]</scope>
    <source>
        <strain evidence="2 3">TFFH 294</strain>
    </source>
</reference>